<keyword evidence="5" id="KW-0378">Hydrolase</keyword>
<evidence type="ECO:0000256" key="1">
    <source>
        <dbReference type="ARBA" id="ARBA00006620"/>
    </source>
</evidence>
<evidence type="ECO:0000256" key="4">
    <source>
        <dbReference type="ARBA" id="ARBA00022759"/>
    </source>
</evidence>
<keyword evidence="7" id="KW-0346">Stress response</keyword>
<gene>
    <name evidence="8" type="ORF">SAMN04488498_110144</name>
</gene>
<comment type="similarity">
    <text evidence="1">Belongs to the HicA mRNA interferase family.</text>
</comment>
<keyword evidence="3" id="KW-0540">Nuclease</keyword>
<protein>
    <submittedName>
        <fullName evidence="8">Predicted RNA binding protein YcfA, dsRBD-like fold, HicA-like mRNA interferase family</fullName>
    </submittedName>
</protein>
<keyword evidence="4" id="KW-0255">Endonuclease</keyword>
<dbReference type="InterPro" id="IPR038570">
    <property type="entry name" value="HicA_sf"/>
</dbReference>
<dbReference type="Pfam" id="PF07927">
    <property type="entry name" value="HicA_toxin"/>
    <property type="match status" value="1"/>
</dbReference>
<keyword evidence="6" id="KW-0694">RNA-binding</keyword>
<evidence type="ECO:0000256" key="7">
    <source>
        <dbReference type="ARBA" id="ARBA00023016"/>
    </source>
</evidence>
<name>A0A1I4BHZ0_9HYPH</name>
<evidence type="ECO:0000313" key="9">
    <source>
        <dbReference type="Proteomes" id="UP000323300"/>
    </source>
</evidence>
<dbReference type="Gene3D" id="3.30.920.30">
    <property type="entry name" value="Hypothetical protein"/>
    <property type="match status" value="1"/>
</dbReference>
<evidence type="ECO:0000313" key="8">
    <source>
        <dbReference type="EMBL" id="SFK67920.1"/>
    </source>
</evidence>
<keyword evidence="2" id="KW-1277">Toxin-antitoxin system</keyword>
<evidence type="ECO:0000256" key="3">
    <source>
        <dbReference type="ARBA" id="ARBA00022722"/>
    </source>
</evidence>
<proteinExistence type="inferred from homology"/>
<dbReference type="GO" id="GO:0016787">
    <property type="term" value="F:hydrolase activity"/>
    <property type="evidence" value="ECO:0007669"/>
    <property type="project" value="UniProtKB-KW"/>
</dbReference>
<dbReference type="GO" id="GO:0004519">
    <property type="term" value="F:endonuclease activity"/>
    <property type="evidence" value="ECO:0007669"/>
    <property type="project" value="UniProtKB-KW"/>
</dbReference>
<reference evidence="8 9" key="1">
    <citation type="submission" date="2016-10" db="EMBL/GenBank/DDBJ databases">
        <authorList>
            <person name="Varghese N."/>
            <person name="Submissions S."/>
        </authorList>
    </citation>
    <scope>NUCLEOTIDE SEQUENCE [LARGE SCALE GENOMIC DNA]</scope>
    <source>
        <strain evidence="8 9">DSM 21822</strain>
    </source>
</reference>
<keyword evidence="9" id="KW-1185">Reference proteome</keyword>
<dbReference type="EMBL" id="FOSL01000010">
    <property type="protein sequence ID" value="SFK67920.1"/>
    <property type="molecule type" value="Genomic_DNA"/>
</dbReference>
<dbReference type="GO" id="GO:0003729">
    <property type="term" value="F:mRNA binding"/>
    <property type="evidence" value="ECO:0007669"/>
    <property type="project" value="InterPro"/>
</dbReference>
<dbReference type="InterPro" id="IPR012933">
    <property type="entry name" value="HicA_mRNA_interferase"/>
</dbReference>
<dbReference type="Proteomes" id="UP000323300">
    <property type="component" value="Unassembled WGS sequence"/>
</dbReference>
<evidence type="ECO:0000256" key="6">
    <source>
        <dbReference type="ARBA" id="ARBA00022884"/>
    </source>
</evidence>
<organism evidence="8 9">
    <name type="scientific">Neomesorhizobium albiziae</name>
    <dbReference type="NCBI Taxonomy" id="335020"/>
    <lineage>
        <taxon>Bacteria</taxon>
        <taxon>Pseudomonadati</taxon>
        <taxon>Pseudomonadota</taxon>
        <taxon>Alphaproteobacteria</taxon>
        <taxon>Hyphomicrobiales</taxon>
        <taxon>Phyllobacteriaceae</taxon>
        <taxon>Neomesorhizobium</taxon>
    </lineage>
</organism>
<accession>A0A1I4BHZ0</accession>
<dbReference type="AlphaFoldDB" id="A0A1I4BHZ0"/>
<sequence length="64" mass="7484">MLRDSRDIIKRLKDDGFHLVSTRGSHHKFRHPQTRRIVIVAHPRKDIPAGTVRSIYDQAGWPKD</sequence>
<evidence type="ECO:0000256" key="2">
    <source>
        <dbReference type="ARBA" id="ARBA00022649"/>
    </source>
</evidence>
<dbReference type="SUPFAM" id="SSF54786">
    <property type="entry name" value="YcfA/nrd intein domain"/>
    <property type="match status" value="1"/>
</dbReference>
<dbReference type="RefSeq" id="WP_149761390.1">
    <property type="nucleotide sequence ID" value="NZ_BSPE01000007.1"/>
</dbReference>
<dbReference type="OrthoDB" id="9811409at2"/>
<evidence type="ECO:0000256" key="5">
    <source>
        <dbReference type="ARBA" id="ARBA00022801"/>
    </source>
</evidence>